<gene>
    <name evidence="2" type="primary">SPOSA6832_02455</name>
</gene>
<dbReference type="GO" id="GO:0051082">
    <property type="term" value="F:unfolded protein binding"/>
    <property type="evidence" value="ECO:0007669"/>
    <property type="project" value="TreeGrafter"/>
</dbReference>
<dbReference type="PANTHER" id="PTHR13194:SF19">
    <property type="entry name" value="NAD(P)-BINDING ROSSMANN-FOLD SUPERFAMILY PROTEIN"/>
    <property type="match status" value="1"/>
</dbReference>
<evidence type="ECO:0000313" key="2">
    <source>
        <dbReference type="EMBL" id="CEQ40806.1"/>
    </source>
</evidence>
<keyword evidence="3" id="KW-1185">Reference proteome</keyword>
<organism evidence="2 3">
    <name type="scientific">Sporidiobolus salmonicolor</name>
    <name type="common">Yeast-like fungus</name>
    <name type="synonym">Sporobolomyces salmonicolor</name>
    <dbReference type="NCBI Taxonomy" id="5005"/>
    <lineage>
        <taxon>Eukaryota</taxon>
        <taxon>Fungi</taxon>
        <taxon>Dikarya</taxon>
        <taxon>Basidiomycota</taxon>
        <taxon>Pucciniomycotina</taxon>
        <taxon>Microbotryomycetes</taxon>
        <taxon>Sporidiobolales</taxon>
        <taxon>Sporidiobolaceae</taxon>
        <taxon>Sporobolomyces</taxon>
    </lineage>
</organism>
<accession>A0A0D6ELN2</accession>
<proteinExistence type="predicted"/>
<dbReference type="OrthoDB" id="426386at2759"/>
<evidence type="ECO:0000313" key="3">
    <source>
        <dbReference type="Proteomes" id="UP000243876"/>
    </source>
</evidence>
<dbReference type="EMBL" id="CENE01000009">
    <property type="protein sequence ID" value="CEQ40806.1"/>
    <property type="molecule type" value="Genomic_DNA"/>
</dbReference>
<dbReference type="AlphaFoldDB" id="A0A0D6ELN2"/>
<protein>
    <submittedName>
        <fullName evidence="2">SPOSA6832_02455-mRNA-1:cds</fullName>
    </submittedName>
</protein>
<dbReference type="Pfam" id="PF08547">
    <property type="entry name" value="CIA30"/>
    <property type="match status" value="1"/>
</dbReference>
<dbReference type="InterPro" id="IPR039131">
    <property type="entry name" value="NDUFAF1"/>
</dbReference>
<dbReference type="GO" id="GO:0010257">
    <property type="term" value="P:NADH dehydrogenase complex assembly"/>
    <property type="evidence" value="ECO:0007669"/>
    <property type="project" value="TreeGrafter"/>
</dbReference>
<dbReference type="Proteomes" id="UP000243876">
    <property type="component" value="Unassembled WGS sequence"/>
</dbReference>
<sequence>MSRVLFGPPASPWPAFHAVNDTVRGGSSSSAWAVDPGTLEATFTGHLGAYLAFRRSRASKLNPPGRDADIETLGGAGFASQSTTFSPSRLALSPAAHAGVVLTFRLPPASSPASTSPARPHAFALTLKNDKPALRPDGRRESVTSYEFEVDLDLYRDGEAWADEDKENEKEIGQGERARRTVSVLARWDEFTPTYRGREQRDANPLDPTRIYELGFMCRSNFAQQAGDFSFEIVSLEAAAPVAKPGWLGWIARGWAALSGLMSGWAGAVIGWWKGEGEGRVRLP</sequence>
<feature type="domain" description="NADH:ubiquinone oxidoreductase intermediate-associated protein 30" evidence="1">
    <location>
        <begin position="182"/>
        <end position="233"/>
    </location>
</feature>
<reference evidence="3" key="1">
    <citation type="submission" date="2015-02" db="EMBL/GenBank/DDBJ databases">
        <authorList>
            <person name="Gon?alves P."/>
        </authorList>
    </citation>
    <scope>NUCLEOTIDE SEQUENCE [LARGE SCALE GENOMIC DNA]</scope>
</reference>
<name>A0A0D6ELN2_SPOSA</name>
<evidence type="ECO:0000259" key="1">
    <source>
        <dbReference type="Pfam" id="PF08547"/>
    </source>
</evidence>
<dbReference type="InterPro" id="IPR013857">
    <property type="entry name" value="NADH-UbQ_OxRdtase-assoc_prot30"/>
</dbReference>
<dbReference type="PANTHER" id="PTHR13194">
    <property type="entry name" value="COMPLEX I INTERMEDIATE-ASSOCIATED PROTEIN 30"/>
    <property type="match status" value="1"/>
</dbReference>